<dbReference type="FunFam" id="1.10.238.10:FF:000859">
    <property type="entry name" value="Uncharacterized protein"/>
    <property type="match status" value="1"/>
</dbReference>
<dbReference type="Proteomes" id="UP000005238">
    <property type="component" value="Unassembled WGS sequence"/>
</dbReference>
<dbReference type="Gene3D" id="3.40.50.300">
    <property type="entry name" value="P-loop containing nucleotide triphosphate hydrolases"/>
    <property type="match status" value="1"/>
</dbReference>
<reference evidence="9" key="2">
    <citation type="submission" date="2015-06" db="UniProtKB">
        <authorList>
            <consortium name="EnsemblProtists"/>
        </authorList>
    </citation>
    <scope>IDENTIFICATION</scope>
    <source>
        <strain evidence="9">Pr102</strain>
    </source>
</reference>
<dbReference type="InterPro" id="IPR048254">
    <property type="entry name" value="CDP_ALCOHOL_P_TRANSF_CS"/>
</dbReference>
<dbReference type="GO" id="GO:0045053">
    <property type="term" value="P:protein retention in Golgi apparatus"/>
    <property type="evidence" value="ECO:0000318"/>
    <property type="project" value="GO_Central"/>
</dbReference>
<dbReference type="GO" id="GO:0005525">
    <property type="term" value="F:GTP binding"/>
    <property type="evidence" value="ECO:0007669"/>
    <property type="project" value="InterPro"/>
</dbReference>
<dbReference type="eggNOG" id="KOG1809">
    <property type="taxonomic scope" value="Eukaryota"/>
</dbReference>
<evidence type="ECO:0000313" key="9">
    <source>
        <dbReference type="EnsemblProtists" id="Phyra74659"/>
    </source>
</evidence>
<feature type="transmembrane region" description="Helical" evidence="6">
    <location>
        <begin position="3495"/>
        <end position="3516"/>
    </location>
</feature>
<dbReference type="Gene3D" id="1.20.120.1190">
    <property type="match status" value="1"/>
</dbReference>
<reference evidence="10" key="1">
    <citation type="journal article" date="2006" name="Science">
        <title>Phytophthora genome sequences uncover evolutionary origins and mechanisms of pathogenesis.</title>
        <authorList>
            <person name="Tyler B.M."/>
            <person name="Tripathy S."/>
            <person name="Zhang X."/>
            <person name="Dehal P."/>
            <person name="Jiang R.H."/>
            <person name="Aerts A."/>
            <person name="Arredondo F.D."/>
            <person name="Baxter L."/>
            <person name="Bensasson D."/>
            <person name="Beynon J.L."/>
            <person name="Chapman J."/>
            <person name="Damasceno C.M."/>
            <person name="Dorrance A.E."/>
            <person name="Dou D."/>
            <person name="Dickerman A.W."/>
            <person name="Dubchak I.L."/>
            <person name="Garbelotto M."/>
            <person name="Gijzen M."/>
            <person name="Gordon S.G."/>
            <person name="Govers F."/>
            <person name="Grunwald N.J."/>
            <person name="Huang W."/>
            <person name="Ivors K.L."/>
            <person name="Jones R.W."/>
            <person name="Kamoun S."/>
            <person name="Krampis K."/>
            <person name="Lamour K.H."/>
            <person name="Lee M.K."/>
            <person name="McDonald W.H."/>
            <person name="Medina M."/>
            <person name="Meijer H.J."/>
            <person name="Nordberg E.K."/>
            <person name="Maclean D.J."/>
            <person name="Ospina-Giraldo M.D."/>
            <person name="Morris P.F."/>
            <person name="Phuntumart V."/>
            <person name="Putnam N.H."/>
            <person name="Rash S."/>
            <person name="Rose J.K."/>
            <person name="Sakihama Y."/>
            <person name="Salamov A.A."/>
            <person name="Savidor A."/>
            <person name="Scheuring C.F."/>
            <person name="Smith B.M."/>
            <person name="Sobral B.W."/>
            <person name="Terry A."/>
            <person name="Torto-Alalibo T.A."/>
            <person name="Win J."/>
            <person name="Xu Z."/>
            <person name="Zhang H."/>
            <person name="Grigoriev I.V."/>
            <person name="Rokhsar D.S."/>
            <person name="Boore J.L."/>
        </authorList>
    </citation>
    <scope>NUCLEOTIDE SEQUENCE [LARGE SCALE GENOMIC DNA]</scope>
    <source>
        <strain evidence="10">Pr102</strain>
    </source>
</reference>
<evidence type="ECO:0000256" key="2">
    <source>
        <dbReference type="ARBA" id="ARBA00022679"/>
    </source>
</evidence>
<evidence type="ECO:0000256" key="3">
    <source>
        <dbReference type="ARBA" id="ARBA00022837"/>
    </source>
</evidence>
<feature type="transmembrane region" description="Helical" evidence="6">
    <location>
        <begin position="3625"/>
        <end position="3644"/>
    </location>
</feature>
<dbReference type="InterPro" id="IPR041623">
    <property type="entry name" value="NOG1_N"/>
</dbReference>
<dbReference type="GO" id="GO:0008654">
    <property type="term" value="P:phospholipid biosynthetic process"/>
    <property type="evidence" value="ECO:0007669"/>
    <property type="project" value="InterPro"/>
</dbReference>
<dbReference type="EMBL" id="DS566006">
    <property type="status" value="NOT_ANNOTATED_CDS"/>
    <property type="molecule type" value="Genomic_DNA"/>
</dbReference>
<dbReference type="FunFam" id="1.20.120.1760:FF:000031">
    <property type="entry name" value="Choline/ethanolaminephosphotransferase, putative"/>
    <property type="match status" value="1"/>
</dbReference>
<keyword evidence="3" id="KW-0106">Calcium</keyword>
<feature type="domain" description="EF-hand" evidence="8">
    <location>
        <begin position="913"/>
        <end position="948"/>
    </location>
</feature>
<dbReference type="PROSITE" id="PS00018">
    <property type="entry name" value="EF_HAND_1"/>
    <property type="match status" value="4"/>
</dbReference>
<keyword evidence="6" id="KW-1133">Transmembrane helix</keyword>
<dbReference type="InterPro" id="IPR000462">
    <property type="entry name" value="CDP-OH_P_trans"/>
</dbReference>
<dbReference type="VEuPathDB" id="FungiDB:KRP22_6249"/>
<dbReference type="SMART" id="SM00054">
    <property type="entry name" value="EFh"/>
    <property type="match status" value="4"/>
</dbReference>
<dbReference type="Pfam" id="PF01066">
    <property type="entry name" value="CDP-OH_P_transf"/>
    <property type="match status" value="1"/>
</dbReference>
<feature type="domain" description="EF-hand" evidence="8">
    <location>
        <begin position="1373"/>
        <end position="1408"/>
    </location>
</feature>
<dbReference type="Pfam" id="PF06858">
    <property type="entry name" value="NOG1"/>
    <property type="match status" value="1"/>
</dbReference>
<dbReference type="CDD" id="cd00051">
    <property type="entry name" value="EFh"/>
    <property type="match status" value="2"/>
</dbReference>
<feature type="transmembrane region" description="Helical" evidence="6">
    <location>
        <begin position="3568"/>
        <end position="3588"/>
    </location>
</feature>
<evidence type="ECO:0000259" key="8">
    <source>
        <dbReference type="PROSITE" id="PS50222"/>
    </source>
</evidence>
<dbReference type="SUPFAM" id="SSF52540">
    <property type="entry name" value="P-loop containing nucleoside triphosphate hydrolases"/>
    <property type="match status" value="1"/>
</dbReference>
<dbReference type="InterPro" id="IPR018247">
    <property type="entry name" value="EF_Hand_1_Ca_BS"/>
</dbReference>
<comment type="similarity">
    <text evidence="1">Belongs to the VPS13 family.</text>
</comment>
<keyword evidence="6" id="KW-0812">Transmembrane</keyword>
<dbReference type="Gene3D" id="1.10.238.10">
    <property type="entry name" value="EF-hand"/>
    <property type="match status" value="2"/>
</dbReference>
<dbReference type="EnsemblProtists" id="Phyra74659">
    <property type="protein sequence ID" value="Phyra74659"/>
    <property type="gene ID" value="Phyra74659"/>
</dbReference>
<dbReference type="Pfam" id="PF25036">
    <property type="entry name" value="VPS13_VAB"/>
    <property type="match status" value="1"/>
</dbReference>
<keyword evidence="7" id="KW-0732">Signal</keyword>
<feature type="transmembrane region" description="Helical" evidence="6">
    <location>
        <begin position="3461"/>
        <end position="3480"/>
    </location>
</feature>
<evidence type="ECO:0000256" key="1">
    <source>
        <dbReference type="ARBA" id="ARBA00006545"/>
    </source>
</evidence>
<dbReference type="GO" id="GO:0005509">
    <property type="term" value="F:calcium ion binding"/>
    <property type="evidence" value="ECO:0007669"/>
    <property type="project" value="InterPro"/>
</dbReference>
<feature type="chain" id="PRO_5003587387" description="EF-hand domain-containing protein" evidence="7">
    <location>
        <begin position="17"/>
        <end position="3676"/>
    </location>
</feature>
<dbReference type="eggNOG" id="KOG2877">
    <property type="taxonomic scope" value="Eukaryota"/>
</dbReference>
<dbReference type="SUPFAM" id="SSF47473">
    <property type="entry name" value="EF-hand"/>
    <property type="match status" value="1"/>
</dbReference>
<dbReference type="PANTHER" id="PTHR16166:SF93">
    <property type="entry name" value="INTERMEMBRANE LIPID TRANSFER PROTEIN VPS13"/>
    <property type="match status" value="1"/>
</dbReference>
<feature type="transmembrane region" description="Helical" evidence="6">
    <location>
        <begin position="3600"/>
        <end position="3619"/>
    </location>
</feature>
<feature type="signal peptide" evidence="7">
    <location>
        <begin position="1"/>
        <end position="16"/>
    </location>
</feature>
<dbReference type="InterPro" id="IPR009543">
    <property type="entry name" value="VPS13_VAB"/>
</dbReference>
<keyword evidence="10" id="KW-1185">Reference proteome</keyword>
<dbReference type="OMA" id="PLMSIGQ"/>
<feature type="domain" description="EF-hand" evidence="8">
    <location>
        <begin position="871"/>
        <end position="906"/>
    </location>
</feature>
<protein>
    <recommendedName>
        <fullName evidence="8">EF-hand domain-containing protein</fullName>
    </recommendedName>
</protein>
<dbReference type="PROSITE" id="PS00379">
    <property type="entry name" value="CDP_ALCOHOL_P_TRANSF"/>
    <property type="match status" value="1"/>
</dbReference>
<dbReference type="InterPro" id="IPR002048">
    <property type="entry name" value="EF_hand_dom"/>
</dbReference>
<dbReference type="InterPro" id="IPR043130">
    <property type="entry name" value="CDP-OH_PTrfase_TM_dom"/>
</dbReference>
<evidence type="ECO:0000256" key="5">
    <source>
        <dbReference type="SAM" id="MobiDB-lite"/>
    </source>
</evidence>
<dbReference type="PROSITE" id="PS50222">
    <property type="entry name" value="EF_HAND_2"/>
    <property type="match status" value="4"/>
</dbReference>
<organism evidence="9 10">
    <name type="scientific">Phytophthora ramorum</name>
    <name type="common">Sudden oak death agent</name>
    <dbReference type="NCBI Taxonomy" id="164328"/>
    <lineage>
        <taxon>Eukaryota</taxon>
        <taxon>Sar</taxon>
        <taxon>Stramenopiles</taxon>
        <taxon>Oomycota</taxon>
        <taxon>Peronosporomycetes</taxon>
        <taxon>Peronosporales</taxon>
        <taxon>Peronosporaceae</taxon>
        <taxon>Phytophthora</taxon>
    </lineage>
</organism>
<dbReference type="PANTHER" id="PTHR16166">
    <property type="entry name" value="VACUOLAR PROTEIN SORTING-ASSOCIATED PROTEIN VPS13"/>
    <property type="match status" value="1"/>
</dbReference>
<dbReference type="InParanoid" id="H3GFX7"/>
<dbReference type="GO" id="GO:0006623">
    <property type="term" value="P:protein targeting to vacuole"/>
    <property type="evidence" value="ECO:0000318"/>
    <property type="project" value="GO_Central"/>
</dbReference>
<feature type="domain" description="EF-hand" evidence="8">
    <location>
        <begin position="1309"/>
        <end position="1344"/>
    </location>
</feature>
<dbReference type="GO" id="GO:0016780">
    <property type="term" value="F:phosphotransferase activity, for other substituted phosphate groups"/>
    <property type="evidence" value="ECO:0007669"/>
    <property type="project" value="InterPro"/>
</dbReference>
<dbReference type="Pfam" id="PF13499">
    <property type="entry name" value="EF-hand_7"/>
    <property type="match status" value="1"/>
</dbReference>
<feature type="transmembrane region" description="Helical" evidence="6">
    <location>
        <begin position="3537"/>
        <end position="3556"/>
    </location>
</feature>
<evidence type="ECO:0000256" key="7">
    <source>
        <dbReference type="SAM" id="SignalP"/>
    </source>
</evidence>
<dbReference type="InterPro" id="IPR010674">
    <property type="entry name" value="NOG1_Rossman_fold_dom"/>
</dbReference>
<dbReference type="HOGENOM" id="CLU_000153_0_0_1"/>
<name>H3GFX7_PHYRM</name>
<proteinExistence type="inferred from homology"/>
<keyword evidence="2 4" id="KW-0808">Transferase</keyword>
<dbReference type="Pfam" id="PF17835">
    <property type="entry name" value="NOG1_N"/>
    <property type="match status" value="1"/>
</dbReference>
<dbReference type="InterPro" id="IPR027417">
    <property type="entry name" value="P-loop_NTPase"/>
</dbReference>
<keyword evidence="6" id="KW-0472">Membrane</keyword>
<feature type="region of interest" description="Disordered" evidence="5">
    <location>
        <begin position="2816"/>
        <end position="2837"/>
    </location>
</feature>
<dbReference type="VEuPathDB" id="FungiDB:KRP23_832"/>
<dbReference type="VEuPathDB" id="FungiDB:KRP22_6247"/>
<evidence type="ECO:0000256" key="4">
    <source>
        <dbReference type="RuleBase" id="RU003750"/>
    </source>
</evidence>
<feature type="transmembrane region" description="Helical" evidence="6">
    <location>
        <begin position="3329"/>
        <end position="3347"/>
    </location>
</feature>
<dbReference type="STRING" id="164328.H3GFX7"/>
<dbReference type="GO" id="GO:0016020">
    <property type="term" value="C:membrane"/>
    <property type="evidence" value="ECO:0007669"/>
    <property type="project" value="InterPro"/>
</dbReference>
<comment type="similarity">
    <text evidence="4">Belongs to the CDP-alcohol phosphatidyltransferase class-I family.</text>
</comment>
<dbReference type="SUPFAM" id="SSF49562">
    <property type="entry name" value="C2 domain (Calcium/lipid-binding domain, CaLB)"/>
    <property type="match status" value="1"/>
</dbReference>
<dbReference type="InterPro" id="IPR035892">
    <property type="entry name" value="C2_domain_sf"/>
</dbReference>
<dbReference type="Gene3D" id="1.20.120.1760">
    <property type="match status" value="1"/>
</dbReference>
<dbReference type="InterPro" id="IPR026847">
    <property type="entry name" value="VPS13"/>
</dbReference>
<dbReference type="InterPro" id="IPR011992">
    <property type="entry name" value="EF-hand-dom_pair"/>
</dbReference>
<dbReference type="VEuPathDB" id="FungiDB:KRP23_834"/>
<dbReference type="eggNOG" id="KOG1490">
    <property type="taxonomic scope" value="Eukaryota"/>
</dbReference>
<evidence type="ECO:0000313" key="10">
    <source>
        <dbReference type="Proteomes" id="UP000005238"/>
    </source>
</evidence>
<evidence type="ECO:0000256" key="6">
    <source>
        <dbReference type="SAM" id="Phobius"/>
    </source>
</evidence>
<sequence>MWTLLLALLLLGCAAATVAFALYGDVLLTLLLRQFAASVVGAKFSVSWSLREGSLELRDLVLGKHVLPNLEPLAGLPFGLERLEMRQLLLIVPLWGRLVRLASGQPLDPDYKRLESKMQVTGLRLGLTLDAAEKWMWHRDENMERCTEAVKQAAKSRVARVNAWTATVVQKLKDLASLRDQIRHAKKPQVKNSEDAPLKPAFWHLWVDELLDSFAFVLQSFSLSIRDEYSGATVGITLDEFEVGRSGPCDDNRRKRVMRLVNYEMFLNSKPGRSADACHLIAPLSMEIGVFMPFIFQSLIMGQGTGERAFELEISFTEGHDFEIQLRPAQAGTLLKLLQPINYYYDWQTAASIADDLACVQLSPTEAEEYMSLFNQQWKLDNETGFLRRLYEGYKQKDTIMKRQARLDELEVKVLATRLLYLRSLTLGWEVPNAGKPLPFVSEDDLERGNLRKFLENSVDHYVDKDKIPDTPPMFHMFRLSFKMTKMNLRLIEDNKKQLMTFFVNEVDFELRYRMTKVAKKDTAVEIALDVVRFGLLDNRGAPTNVFRQIMDRNPEAEDMMTITISQRGDGYMDVGVTFKHFSLLLVFDPLLCLMHKFLPAIGEDEEEQMRFIACEMADGMDSPEQRDGAKHLYVEDLPQAYSPLMLGGMSLGCSIILQGCEFCLVGDSSTLKSPVLAFTADTKLRILSSERSEAVELELVDVALAPCAIVLRDDSIELDIGDVRSILELEGEGVDFSMGYRLSVGDPSQSSSKLSGLSSEASGKSAASLWNVARKAASKQQIVEVDHPDVKEVDERSVTPRRRVKTVARRKLTMQMSDFAMNLSATDLGVLLSILASLNESMKEDIEVVKKREEGEARMKRVRREVEENRYMDRLKAEFKLRDTDGGGSLDVSEIAGLLRSATNCENLTKAEFDATVADFVSIVDSDGSGDISLEEFESALSRNKILYPRLHHNVVAITGQEYVDPDMQRNKVPYLTGDSANTLANAAALATFWERYEEQIGASNTSLNGQPPIVVQRKMVRAFKNYDYAQEAWIRIVNPSLVKPGEQSPWLLSKEMDMGGRGDVIDQLLSSLKEDRHQVINPGSVAEQQLFVQTVVSTSFGGFYLRLIDNMLPLGLPAIEMSLEELGIYANFSVWEGGSSSAATDLQARKRSKNNFGVAKISFDVYGNYYNTKARQIEPFIEFYQGILDIKKESEAPLEVIYSSDRYFQLNVTSAFMEAVNSNMAAFSKVEHRAEAERPHVKEIGAMFWMLNESGVNIKYYLVAKKQTKERVREEVVTAVTGVSSGEAHACVFLDNGEVEEYEQQSLKEKQLRQAFRDADQDGSGELDTEEVRAVLRSVYEEEDKQRKTSGTRKSSIYKRSSSSVLENASEFAKAVEDFIALADTDKSGQVSWEEFKIAIAKSRATVDRFISVEIEGYKTIHNVPLMSIGQTQVYELTPLFDDVESEESIAALYDRGVALLTKVEEPTRLELQKAFACLHRVKELDPTYEWIDSYYADCMRQYLPVLAAIHITVDGFYGLQVKISGAEYIRNGTAKDTELLMFDEQGEAARCNPGQREGAEQFFMLPALGSISIPLDLVSAGSFAIRQIGETEWSNKLDLTVAEQRLYKRMTKFEQFEAQKALRGEGKSSVSSAKRVKEKMGTNAALPDPNEFVPAGKEVVYPSSSCIDNQPTVVIEKISANNAQLGTWSLTIQPQLVLHNVLPCGVEYAIVQPDDCPADALTTKGDFRVVDNDGKGKKSRTVKTLGQIDYFAHVNEVNSRKMFVESGKTIQVFGLDLDKPALMTIRLCASETNRAPTWSAPFLVHLEAERALFNEDAFELLFDDGPSFIFHPQWEKNAARTVFLYSPFWIQNRSGLDLRFKLSRGRVCSIEEHRAFFPEAKEIPLLATAPPDKAPISLRPFQETPRIYEGESLVSGKTKKYLPSFHKLGWSEPEDMATVSRKGELRPSGSGNYKYVLAFEVRAAPAQFFRSKIFVISPRFVFLNHVPRPLQMTPILLDKKGGRGKNRTEQADCTLKEGEAVVVYRLRGPEKYVAGLRVRDMANDSQDVGEWSPNMPLFKLASKLSDPNVAYNMSEEAVFWTRGALGDGPVCSVSVHEVAETIFATVSDISRNPNYRVENRSTRYSFRYVQHGVKTAEEIVLGPMESHSFAWEDPKGELLLRVTATHWKVPTVVDFLQIGEVKSAPQGLHGEVYIDGSTRVFALGDTKVFSDVRQRAVVSDWLSNTVIDVSMHGVGITLVDEQPQEIMNITMETIRLDSKTGSRRVSLMVHHAQFDDMTPHSSYPVVFAPLDSGFNSDKREGWLPGDGERPFFTLSCETLPQSGITVVNDFDLQLESMAVKLNLEYLIGLSNLLFQFIPGSDEATILQQGLEAKNAMLLLDVPFPDGSVSAGMLMYFKRWHMSGYDFDLVFDSLQEGKGEGISAILGNTMGSIVGGIAHVTPEFHFGEIVYQNRFFYEYDLIYDVVLKIVHSVIGQWYKIVGSVEMLGDPVGLATDIVDGFALAARQLKRDVKGKSRRKGESAVTVVQTVFGVPLRSIGKVSNGLGDVVKKATYFKSQEDPNEPRHIPEGFYQSGKVLGKSIAYGVTGFVKEPVRGAKSGGVKGFAKGIGRGTLQLVASPVVGTLGVVEKLSQSVSNTTHLMDEKHFEGTRRPARNLQLGSLKQLSDSNVITEVEVHCLYIDGLPDNVNPKVVVRVYSQTDGYPAKELGEYKSSTARHTGTPKYDQSWLIGMTSLDTFVEVNVFHKRKPLPKKRLGFVRFSMEDIYRDFESIPAKLLTDTNAKMQLKRRKRVRGSIISKLASASEHPVEVRDDSWRQRISRPPKSGSSILSEDENEGFEDYDQEVSVLSGNSICLDGTYPPSPVGIPLEECESDAKIYLSIRYVNDMRRLPYVRTASEIQEMKFWRAPVRESNRIVDPVKRAKNHTSRLINMQLSKLSSVTRQASLDFPALKRMHPFEREVVVLTLGKGTYEKHIQMLRRVYASLHNTGKRYERECQELRTKQEAEDCGLRCIEELKEIVEDSAGTLREAAGMAKVLGIEEDGSNRTTTADYRIFIDFRCFVDYLMWIWISRFLRLSEPRTLVANYPFTTRGITMGHIFVHGISYQIADTPGLIFRPDESRNAIEKLAVAMMEKTQSSIGFVFDPTGQSGTSTSDQMLLRDELRHRVAVARPEHKWIDIISKIDQPTNDLASLKDTLRSSSSFSVSVQTNEGLMELGAGVRQVLTESASEDGLLDAISCSRNSYKFQLVFVYELFAHLSSGEQDRGRWGRERGRVHHQRLTMLGKKALEGIAAYKYKAGSYTYLDNVLNHFWTYSVQFLPIWMAPNLVTMIGTGVMMFTTVVQLYYTPHFSEICPTWVYILSALGLFFYQTMDALDGKQARRTGASSPLGQLFDHGCDAVCTVFNVLSAAATCQVGVGLRPYIALSSVSIAFYLAQWEEYHTGVMSCGNGFFGVTEGQLTLVAVHLAAAFFGAGFWTAELPFATPFPVTMTDVLIGSLVASNVLLAYGNISNVLRAAPDAIPRDELGNKHISKPLAIFQLIPIGILLALGSLWICGPDAENYANYPTLFLFPIGIGYVFFSTRMIMSHMCKIPFTPQLRVIIPFGLVIFNAYGPAVGILSKPLIPTIVASSSYMVFIVLVYLHFVSGVVKDICDFLNIFLFKIKPATTETDKTK</sequence>
<accession>H3GFX7</accession>